<dbReference type="RefSeq" id="WP_092782460.1">
    <property type="nucleotide sequence ID" value="NZ_FNAP01000002.1"/>
</dbReference>
<dbReference type="Proteomes" id="UP000199412">
    <property type="component" value="Unassembled WGS sequence"/>
</dbReference>
<gene>
    <name evidence="2" type="ORF">SAMN05421720_102107</name>
</gene>
<dbReference type="EMBL" id="FNAP01000002">
    <property type="protein sequence ID" value="SDD93082.1"/>
    <property type="molecule type" value="Genomic_DNA"/>
</dbReference>
<feature type="signal peptide" evidence="1">
    <location>
        <begin position="1"/>
        <end position="26"/>
    </location>
</feature>
<name>A0A1G6YS25_9PROT</name>
<evidence type="ECO:0000313" key="2">
    <source>
        <dbReference type="EMBL" id="SDD93082.1"/>
    </source>
</evidence>
<evidence type="ECO:0000256" key="1">
    <source>
        <dbReference type="SAM" id="SignalP"/>
    </source>
</evidence>
<keyword evidence="1" id="KW-0732">Signal</keyword>
<feature type="chain" id="PRO_5011602981" evidence="1">
    <location>
        <begin position="27"/>
        <end position="103"/>
    </location>
</feature>
<accession>A0A1G6YS25</accession>
<reference evidence="2 3" key="1">
    <citation type="submission" date="2016-10" db="EMBL/GenBank/DDBJ databases">
        <authorList>
            <person name="de Groot N.N."/>
        </authorList>
    </citation>
    <scope>NUCLEOTIDE SEQUENCE [LARGE SCALE GENOMIC DNA]</scope>
    <source>
        <strain evidence="2 3">ATCC 700224</strain>
    </source>
</reference>
<organism evidence="2 3">
    <name type="scientific">Rhodospira trueperi</name>
    <dbReference type="NCBI Taxonomy" id="69960"/>
    <lineage>
        <taxon>Bacteria</taxon>
        <taxon>Pseudomonadati</taxon>
        <taxon>Pseudomonadota</taxon>
        <taxon>Alphaproteobacteria</taxon>
        <taxon>Rhodospirillales</taxon>
        <taxon>Rhodospirillaceae</taxon>
        <taxon>Rhodospira</taxon>
    </lineage>
</organism>
<sequence length="103" mass="10819">MLKKTYLATAAVCVAFAMSFSAPVAAEDVTAAGQQIADAGEWVPVSVRGQGMNARFSCNAVTERADRACVFGPPRSVSECVCEDKELGRTICYVIAECHGGAQ</sequence>
<evidence type="ECO:0000313" key="3">
    <source>
        <dbReference type="Proteomes" id="UP000199412"/>
    </source>
</evidence>
<keyword evidence="3" id="KW-1185">Reference proteome</keyword>
<dbReference type="AlphaFoldDB" id="A0A1G6YS25"/>
<proteinExistence type="predicted"/>
<protein>
    <submittedName>
        <fullName evidence="2">Uncharacterized protein</fullName>
    </submittedName>
</protein>